<dbReference type="EMBL" id="FORR01000005">
    <property type="protein sequence ID" value="SFJ18556.1"/>
    <property type="molecule type" value="Genomic_DNA"/>
</dbReference>
<keyword evidence="3" id="KW-1185">Reference proteome</keyword>
<reference evidence="2 3" key="1">
    <citation type="submission" date="2016-10" db="EMBL/GenBank/DDBJ databases">
        <authorList>
            <person name="de Groot N.N."/>
        </authorList>
    </citation>
    <scope>NUCLEOTIDE SEQUENCE [LARGE SCALE GENOMIC DNA]</scope>
    <source>
        <strain evidence="2 3">DSM 44778</strain>
    </source>
</reference>
<name>A0A1I3PBY3_9BACL</name>
<organism evidence="2 3">
    <name type="scientific">Thermoflavimicrobium dichotomicum</name>
    <dbReference type="NCBI Taxonomy" id="46223"/>
    <lineage>
        <taxon>Bacteria</taxon>
        <taxon>Bacillati</taxon>
        <taxon>Bacillota</taxon>
        <taxon>Bacilli</taxon>
        <taxon>Bacillales</taxon>
        <taxon>Thermoactinomycetaceae</taxon>
        <taxon>Thermoflavimicrobium</taxon>
    </lineage>
</organism>
<dbReference type="InterPro" id="IPR011335">
    <property type="entry name" value="Restrct_endonuc-II-like"/>
</dbReference>
<feature type="domain" description="Restriction endonuclease type II-like" evidence="1">
    <location>
        <begin position="45"/>
        <end position="132"/>
    </location>
</feature>
<dbReference type="PANTHER" id="PTHR38590:SF1">
    <property type="entry name" value="BLL0828 PROTEIN"/>
    <property type="match status" value="1"/>
</dbReference>
<dbReference type="STRING" id="46223.SAMN05421852_105156"/>
<dbReference type="RefSeq" id="WP_175482352.1">
    <property type="nucleotide sequence ID" value="NZ_FORR01000005.1"/>
</dbReference>
<proteinExistence type="predicted"/>
<dbReference type="Gene3D" id="3.40.960.10">
    <property type="entry name" value="VSR Endonuclease"/>
    <property type="match status" value="1"/>
</dbReference>
<evidence type="ECO:0000313" key="3">
    <source>
        <dbReference type="Proteomes" id="UP000199545"/>
    </source>
</evidence>
<gene>
    <name evidence="2" type="ORF">SAMN05421852_105156</name>
</gene>
<dbReference type="PANTHER" id="PTHR38590">
    <property type="entry name" value="BLL0828 PROTEIN"/>
    <property type="match status" value="1"/>
</dbReference>
<dbReference type="InterPro" id="IPR049468">
    <property type="entry name" value="Restrct_endonuc-II-like_dom"/>
</dbReference>
<dbReference type="InterPro" id="IPR047216">
    <property type="entry name" value="Endonuclease_DUF559_bact"/>
</dbReference>
<dbReference type="Proteomes" id="UP000199545">
    <property type="component" value="Unassembled WGS sequence"/>
</dbReference>
<dbReference type="SUPFAM" id="SSF52980">
    <property type="entry name" value="Restriction endonuclease-like"/>
    <property type="match status" value="1"/>
</dbReference>
<evidence type="ECO:0000313" key="2">
    <source>
        <dbReference type="EMBL" id="SFJ18556.1"/>
    </source>
</evidence>
<sequence length="138" mass="16903">MAAPFHVQLKKNWNHLKKIFRFWKILIVERRIPDWQLIKCDSYIERRLYQALKREGYRVKTQYRIRGYDVDIVIPRYRLAIECDGRQWHRSSEQKKRDRRKSAKIAKAGWKVMRFTGKEINNNIARCIQKVNDYTGKY</sequence>
<evidence type="ECO:0000259" key="1">
    <source>
        <dbReference type="Pfam" id="PF18741"/>
    </source>
</evidence>
<accession>A0A1I3PBY3</accession>
<protein>
    <recommendedName>
        <fullName evidence="1">Restriction endonuclease type II-like domain-containing protein</fullName>
    </recommendedName>
</protein>
<dbReference type="Pfam" id="PF18741">
    <property type="entry name" value="MTES_1575"/>
    <property type="match status" value="1"/>
</dbReference>
<dbReference type="AlphaFoldDB" id="A0A1I3PBY3"/>